<gene>
    <name evidence="1" type="ORF">LKD71_01490</name>
</gene>
<dbReference type="EMBL" id="JAJEPR010000002">
    <property type="protein sequence ID" value="MCC2188508.1"/>
    <property type="molecule type" value="Genomic_DNA"/>
</dbReference>
<keyword evidence="2" id="KW-1185">Reference proteome</keyword>
<dbReference type="Proteomes" id="UP001197875">
    <property type="component" value="Unassembled WGS sequence"/>
</dbReference>
<sequence>MQQADETFLTTTQEPRKLSIAISRYFSGELTEPDLKERYEKFLRQRSRAAMLQIIKDGSFQEMVKLAEGGFLTHALYQEAILKTADAGRTEMTVYLLRQRERLDPEEETKDPFALDF</sequence>
<accession>A0AAE3DQC2</accession>
<reference evidence="1 2" key="1">
    <citation type="submission" date="2021-10" db="EMBL/GenBank/DDBJ databases">
        <title>Anaerobic single-cell dispensing facilitates the cultivation of human gut bacteria.</title>
        <authorList>
            <person name="Afrizal A."/>
        </authorList>
    </citation>
    <scope>NUCLEOTIDE SEQUENCE [LARGE SCALE GENOMIC DNA]</scope>
    <source>
        <strain evidence="1 2">CLA-AA-H277</strain>
    </source>
</reference>
<dbReference type="AlphaFoldDB" id="A0AAE3DQC2"/>
<organism evidence="1 2">
    <name type="scientific">Fusicatenibacter faecihominis</name>
    <dbReference type="NCBI Taxonomy" id="2881276"/>
    <lineage>
        <taxon>Bacteria</taxon>
        <taxon>Bacillati</taxon>
        <taxon>Bacillota</taxon>
        <taxon>Clostridia</taxon>
        <taxon>Lachnospirales</taxon>
        <taxon>Lachnospiraceae</taxon>
        <taxon>Fusicatenibacter</taxon>
    </lineage>
</organism>
<protein>
    <submittedName>
        <fullName evidence="1">Uncharacterized protein</fullName>
    </submittedName>
</protein>
<proteinExistence type="predicted"/>
<dbReference type="RefSeq" id="WP_227614079.1">
    <property type="nucleotide sequence ID" value="NZ_JAJEPR010000002.1"/>
</dbReference>
<name>A0AAE3DQC2_9FIRM</name>
<comment type="caution">
    <text evidence="1">The sequence shown here is derived from an EMBL/GenBank/DDBJ whole genome shotgun (WGS) entry which is preliminary data.</text>
</comment>
<evidence type="ECO:0000313" key="2">
    <source>
        <dbReference type="Proteomes" id="UP001197875"/>
    </source>
</evidence>
<evidence type="ECO:0000313" key="1">
    <source>
        <dbReference type="EMBL" id="MCC2188508.1"/>
    </source>
</evidence>